<sequence>MKPSEILAAKRDEVLAVIAQSRFTNPRLFGSVARGEDGDESDLDILVDSPSGVSLFDIVGLELQLGDLLGIPVDLFTMDTLKKDIRPNVLRDQRPL</sequence>
<dbReference type="InterPro" id="IPR052038">
    <property type="entry name" value="Type-VII_TA_antitoxin"/>
</dbReference>
<dbReference type="GO" id="GO:0005524">
    <property type="term" value="F:ATP binding"/>
    <property type="evidence" value="ECO:0007669"/>
    <property type="project" value="UniProtKB-KW"/>
</dbReference>
<reference evidence="11" key="2">
    <citation type="submission" date="2020-09" db="EMBL/GenBank/DDBJ databases">
        <authorList>
            <person name="Sun Q."/>
            <person name="Zhou Y."/>
        </authorList>
    </citation>
    <scope>NUCLEOTIDE SEQUENCE</scope>
    <source>
        <strain evidence="11">CGMCC 1.15493</strain>
    </source>
</reference>
<dbReference type="SUPFAM" id="SSF81301">
    <property type="entry name" value="Nucleotidyltransferase"/>
    <property type="match status" value="1"/>
</dbReference>
<keyword evidence="6" id="KW-0547">Nucleotide-binding</keyword>
<reference evidence="11" key="1">
    <citation type="journal article" date="2014" name="Int. J. Syst. Evol. Microbiol.">
        <title>Complete genome sequence of Corynebacterium casei LMG S-19264T (=DSM 44701T), isolated from a smear-ripened cheese.</title>
        <authorList>
            <consortium name="US DOE Joint Genome Institute (JGI-PGF)"/>
            <person name="Walter F."/>
            <person name="Albersmeier A."/>
            <person name="Kalinowski J."/>
            <person name="Ruckert C."/>
        </authorList>
    </citation>
    <scope>NUCLEOTIDE SEQUENCE</scope>
    <source>
        <strain evidence="11">CGMCC 1.15493</strain>
    </source>
</reference>
<evidence type="ECO:0000256" key="7">
    <source>
        <dbReference type="ARBA" id="ARBA00022840"/>
    </source>
</evidence>
<evidence type="ECO:0000313" key="11">
    <source>
        <dbReference type="EMBL" id="GGD32107.1"/>
    </source>
</evidence>
<protein>
    <submittedName>
        <fullName evidence="11">Nucleotidyltransferase</fullName>
    </submittedName>
</protein>
<proteinExistence type="inferred from homology"/>
<dbReference type="PANTHER" id="PTHR33571">
    <property type="entry name" value="SSL8005 PROTEIN"/>
    <property type="match status" value="1"/>
</dbReference>
<dbReference type="InterPro" id="IPR002934">
    <property type="entry name" value="Polymerase_NTP_transf_dom"/>
</dbReference>
<evidence type="ECO:0000256" key="5">
    <source>
        <dbReference type="ARBA" id="ARBA00022723"/>
    </source>
</evidence>
<dbReference type="Pfam" id="PF01909">
    <property type="entry name" value="NTP_transf_2"/>
    <property type="match status" value="1"/>
</dbReference>
<dbReference type="RefSeq" id="WP_188853880.1">
    <property type="nucleotide sequence ID" value="NZ_BMJJ01000010.1"/>
</dbReference>
<evidence type="ECO:0000256" key="6">
    <source>
        <dbReference type="ARBA" id="ARBA00022741"/>
    </source>
</evidence>
<evidence type="ECO:0000313" key="12">
    <source>
        <dbReference type="Proteomes" id="UP000613160"/>
    </source>
</evidence>
<accession>A0A917DFJ0</accession>
<keyword evidence="4" id="KW-0548">Nucleotidyltransferase</keyword>
<name>A0A917DFJ0_9HYPH</name>
<evidence type="ECO:0000256" key="8">
    <source>
        <dbReference type="ARBA" id="ARBA00022842"/>
    </source>
</evidence>
<comment type="cofactor">
    <cofactor evidence="1">
        <name>Mg(2+)</name>
        <dbReference type="ChEBI" id="CHEBI:18420"/>
    </cofactor>
</comment>
<dbReference type="GO" id="GO:0016779">
    <property type="term" value="F:nucleotidyltransferase activity"/>
    <property type="evidence" value="ECO:0007669"/>
    <property type="project" value="UniProtKB-KW"/>
</dbReference>
<keyword evidence="3" id="KW-0808">Transferase</keyword>
<keyword evidence="12" id="KW-1185">Reference proteome</keyword>
<keyword evidence="7" id="KW-0067">ATP-binding</keyword>
<evidence type="ECO:0000259" key="10">
    <source>
        <dbReference type="Pfam" id="PF01909"/>
    </source>
</evidence>
<keyword evidence="2" id="KW-1277">Toxin-antitoxin system</keyword>
<dbReference type="CDD" id="cd05403">
    <property type="entry name" value="NT_KNTase_like"/>
    <property type="match status" value="1"/>
</dbReference>
<comment type="similarity">
    <text evidence="9">Belongs to the MntA antitoxin family.</text>
</comment>
<dbReference type="PANTHER" id="PTHR33571:SF12">
    <property type="entry name" value="BSL3053 PROTEIN"/>
    <property type="match status" value="1"/>
</dbReference>
<gene>
    <name evidence="11" type="ORF">GCM10011335_38960</name>
</gene>
<evidence type="ECO:0000256" key="9">
    <source>
        <dbReference type="ARBA" id="ARBA00038276"/>
    </source>
</evidence>
<evidence type="ECO:0000256" key="1">
    <source>
        <dbReference type="ARBA" id="ARBA00001946"/>
    </source>
</evidence>
<keyword evidence="8" id="KW-0460">Magnesium</keyword>
<organism evidence="11 12">
    <name type="scientific">Aureimonas glaciei</name>
    <dbReference type="NCBI Taxonomy" id="1776957"/>
    <lineage>
        <taxon>Bacteria</taxon>
        <taxon>Pseudomonadati</taxon>
        <taxon>Pseudomonadota</taxon>
        <taxon>Alphaproteobacteria</taxon>
        <taxon>Hyphomicrobiales</taxon>
        <taxon>Aurantimonadaceae</taxon>
        <taxon>Aureimonas</taxon>
    </lineage>
</organism>
<dbReference type="GO" id="GO:0046872">
    <property type="term" value="F:metal ion binding"/>
    <property type="evidence" value="ECO:0007669"/>
    <property type="project" value="UniProtKB-KW"/>
</dbReference>
<dbReference type="EMBL" id="BMJJ01000010">
    <property type="protein sequence ID" value="GGD32107.1"/>
    <property type="molecule type" value="Genomic_DNA"/>
</dbReference>
<evidence type="ECO:0000256" key="3">
    <source>
        <dbReference type="ARBA" id="ARBA00022679"/>
    </source>
</evidence>
<dbReference type="Gene3D" id="3.30.460.10">
    <property type="entry name" value="Beta Polymerase, domain 2"/>
    <property type="match status" value="1"/>
</dbReference>
<feature type="domain" description="Polymerase nucleotidyl transferase" evidence="10">
    <location>
        <begin position="28"/>
        <end position="89"/>
    </location>
</feature>
<comment type="caution">
    <text evidence="11">The sequence shown here is derived from an EMBL/GenBank/DDBJ whole genome shotgun (WGS) entry which is preliminary data.</text>
</comment>
<keyword evidence="5" id="KW-0479">Metal-binding</keyword>
<evidence type="ECO:0000256" key="4">
    <source>
        <dbReference type="ARBA" id="ARBA00022695"/>
    </source>
</evidence>
<evidence type="ECO:0000256" key="2">
    <source>
        <dbReference type="ARBA" id="ARBA00022649"/>
    </source>
</evidence>
<dbReference type="InterPro" id="IPR043519">
    <property type="entry name" value="NT_sf"/>
</dbReference>
<dbReference type="Proteomes" id="UP000613160">
    <property type="component" value="Unassembled WGS sequence"/>
</dbReference>
<dbReference type="AlphaFoldDB" id="A0A917DFJ0"/>